<protein>
    <recommendedName>
        <fullName evidence="4">HAD family hydrolase</fullName>
    </recommendedName>
</protein>
<dbReference type="Proteomes" id="UP000063953">
    <property type="component" value="Chromosome"/>
</dbReference>
<dbReference type="Pfam" id="PF13419">
    <property type="entry name" value="HAD_2"/>
    <property type="match status" value="1"/>
</dbReference>
<dbReference type="Gene3D" id="3.40.50.1000">
    <property type="entry name" value="HAD superfamily/HAD-like"/>
    <property type="match status" value="1"/>
</dbReference>
<dbReference type="EMBL" id="CP012365">
    <property type="protein sequence ID" value="AKX60190.1"/>
    <property type="molecule type" value="Genomic_DNA"/>
</dbReference>
<sequence length="198" mass="22098">MSELLRAHQHWVFDMDGTLTVDAHDFEYVRRQLGLPSGSDILAELAKLPATEAQSKHQWLQAYEAEVAANSVASPGVQVLLQHLVEQQAQIAVVTRNTKALAQITLAAIGVEHLVKDEMIFGRDCAPPKPDPYLLHQLARQWSVPAQRLVMVGDFHFDLRFARAANARSVLVNTPTNLWPELTDHYYPCLSQLLAAIC</sequence>
<dbReference type="InterPro" id="IPR023214">
    <property type="entry name" value="HAD_sf"/>
</dbReference>
<reference evidence="2 3" key="1">
    <citation type="journal article" date="2015" name="Genome Announc.">
        <title>Genome Sequences of Oblitimonas alkaliphila gen. nov. sp. nov. (Proposed), a Novel Bacterium of the Pseudomonadaceae Family.</title>
        <authorList>
            <person name="Lauer A.C."/>
            <person name="Nicholson A.C."/>
            <person name="Humrighouse B.W."/>
            <person name="Emery B."/>
            <person name="Drobish A."/>
            <person name="Juieng P."/>
            <person name="Loparev V."/>
            <person name="McQuiston J.R."/>
        </authorList>
    </citation>
    <scope>NUCLEOTIDE SEQUENCE [LARGE SCALE GENOMIC DNA]</scope>
    <source>
        <strain evidence="2 3">E5571</strain>
    </source>
</reference>
<dbReference type="STRING" id="1697053.AKN87_00295"/>
<dbReference type="NCBIfam" id="TIGR01509">
    <property type="entry name" value="HAD-SF-IA-v3"/>
    <property type="match status" value="1"/>
</dbReference>
<evidence type="ECO:0008006" key="4">
    <source>
        <dbReference type="Google" id="ProtNLM"/>
    </source>
</evidence>
<gene>
    <name evidence="2" type="ORF">AKN88_09810</name>
</gene>
<dbReference type="InterPro" id="IPR036412">
    <property type="entry name" value="HAD-like_sf"/>
</dbReference>
<keyword evidence="3" id="KW-1185">Reference proteome</keyword>
<evidence type="ECO:0000256" key="1">
    <source>
        <dbReference type="ARBA" id="ARBA00001946"/>
    </source>
</evidence>
<dbReference type="SFLD" id="SFLDS00003">
    <property type="entry name" value="Haloacid_Dehalogenase"/>
    <property type="match status" value="1"/>
</dbReference>
<organism evidence="2 3">
    <name type="scientific">Thiopseudomonas alkaliphila</name>
    <dbReference type="NCBI Taxonomy" id="1697053"/>
    <lineage>
        <taxon>Bacteria</taxon>
        <taxon>Pseudomonadati</taxon>
        <taxon>Pseudomonadota</taxon>
        <taxon>Gammaproteobacteria</taxon>
        <taxon>Pseudomonadales</taxon>
        <taxon>Pseudomonadaceae</taxon>
        <taxon>Thiopseudomonas</taxon>
    </lineage>
</organism>
<dbReference type="InterPro" id="IPR041492">
    <property type="entry name" value="HAD_2"/>
</dbReference>
<comment type="cofactor">
    <cofactor evidence="1">
        <name>Mg(2+)</name>
        <dbReference type="ChEBI" id="CHEBI:18420"/>
    </cofactor>
</comment>
<evidence type="ECO:0000313" key="3">
    <source>
        <dbReference type="Proteomes" id="UP000063953"/>
    </source>
</evidence>
<dbReference type="PANTHER" id="PTHR43885:SF1">
    <property type="entry name" value="SUPERFAMILY HYDROLASE, PUTATIVE (AFU_ORTHOLOGUE AFUA_4G13290)-RELATED"/>
    <property type="match status" value="1"/>
</dbReference>
<dbReference type="SUPFAM" id="SSF56784">
    <property type="entry name" value="HAD-like"/>
    <property type="match status" value="1"/>
</dbReference>
<accession>A0A0K1XFM7</accession>
<dbReference type="InterPro" id="IPR006439">
    <property type="entry name" value="HAD-SF_hydro_IA"/>
</dbReference>
<dbReference type="SFLD" id="SFLDG01129">
    <property type="entry name" value="C1.5:_HAD__Beta-PGM__Phosphata"/>
    <property type="match status" value="1"/>
</dbReference>
<evidence type="ECO:0000313" key="2">
    <source>
        <dbReference type="EMBL" id="AKX60190.1"/>
    </source>
</evidence>
<dbReference type="PANTHER" id="PTHR43885">
    <property type="entry name" value="HALOACID DEHALOGENASE-LIKE HYDROLASE"/>
    <property type="match status" value="1"/>
</dbReference>
<dbReference type="RefSeq" id="WP_053101493.1">
    <property type="nucleotide sequence ID" value="NZ_CP012365.1"/>
</dbReference>
<dbReference type="AlphaFoldDB" id="A0A0K1XFM7"/>
<name>A0A0K1XFM7_9GAMM</name>
<dbReference type="Gene3D" id="1.10.260.80">
    <property type="match status" value="1"/>
</dbReference>
<proteinExistence type="predicted"/>